<accession>W7C8W0</accession>
<dbReference type="Proteomes" id="UP000019254">
    <property type="component" value="Unassembled WGS sequence"/>
</dbReference>
<dbReference type="EMBL" id="AODE01000020">
    <property type="protein sequence ID" value="EUJ29068.1"/>
    <property type="molecule type" value="Genomic_DNA"/>
</dbReference>
<name>W7C8W0_9LIST</name>
<sequence>MFELFFYFYPSEPVLKIKKLMRIKEKYATEIEGPKRLIVGGSDALYSFNTDLISEKTNVPTVNFGLNVGLGMGFILDVARRNIKSGDEVILCLAYSLYFKPSYDVFAYEYYRMLRKRELRHFSWKQHGYYILLNLKLNIKYFMQKFKSGEEGEQRPLHFSESGSCLDADGSAFAARKNIPLQFPDKFEKTASVLALEKFYDACTEKGITVYITYPSTLGFERYKDLNYLSDLEKYVTGRYDVIGKPSDYFVPYENIYNSVYHVNSKGQEKRSMRFLEELQLRKGDSSTLKNK</sequence>
<evidence type="ECO:0000313" key="1">
    <source>
        <dbReference type="EMBL" id="EUJ29068.1"/>
    </source>
</evidence>
<dbReference type="AlphaFoldDB" id="W7C8W0"/>
<evidence type="ECO:0000313" key="2">
    <source>
        <dbReference type="Proteomes" id="UP000019254"/>
    </source>
</evidence>
<dbReference type="STRING" id="1265820.PCORN_11327"/>
<dbReference type="PATRIC" id="fig|1265820.5.peg.2225"/>
<reference evidence="1 2" key="1">
    <citation type="journal article" date="2014" name="Int. J. Syst. Evol. Microbiol.">
        <title>Listeria floridensis sp. nov., Listeria aquatica sp. nov., Listeria cornellensis sp. nov., Listeria riparia sp. nov. and Listeria grandensis sp. nov., from agricultural and natural environments.</title>
        <authorList>
            <person name="den Bakker H.C."/>
            <person name="Warchocki S."/>
            <person name="Wright E.M."/>
            <person name="Allred A.F."/>
            <person name="Ahlstrom C."/>
            <person name="Manuel C.S."/>
            <person name="Stasiewicz M.J."/>
            <person name="Burrell A."/>
            <person name="Roof S."/>
            <person name="Strawn L."/>
            <person name="Fortes E.D."/>
            <person name="Nightingale K.K."/>
            <person name="Kephart D."/>
            <person name="Wiedmann M."/>
        </authorList>
    </citation>
    <scope>NUCLEOTIDE SEQUENCE [LARGE SCALE GENOMIC DNA]</scope>
    <source>
        <strain evidence="2">FSL F6-969</strain>
    </source>
</reference>
<keyword evidence="2" id="KW-1185">Reference proteome</keyword>
<comment type="caution">
    <text evidence="1">The sequence shown here is derived from an EMBL/GenBank/DDBJ whole genome shotgun (WGS) entry which is preliminary data.</text>
</comment>
<proteinExistence type="predicted"/>
<organism evidence="1 2">
    <name type="scientific">Listeria cornellensis FSL F6-0969</name>
    <dbReference type="NCBI Taxonomy" id="1265820"/>
    <lineage>
        <taxon>Bacteria</taxon>
        <taxon>Bacillati</taxon>
        <taxon>Bacillota</taxon>
        <taxon>Bacilli</taxon>
        <taxon>Bacillales</taxon>
        <taxon>Listeriaceae</taxon>
        <taxon>Listeria</taxon>
    </lineage>
</organism>
<protein>
    <submittedName>
        <fullName evidence="1">Uncharacterized protein</fullName>
    </submittedName>
</protein>
<gene>
    <name evidence="1" type="ORF">PCORN_11327</name>
</gene>